<evidence type="ECO:0000256" key="2">
    <source>
        <dbReference type="SAM" id="Phobius"/>
    </source>
</evidence>
<sequence length="348" mass="39191">MVFLVALLLYDHLLMFSAEVELVWRRKFTGAKIIFLAVRYCSISSKILNLPRLLQERDDDLLDYFWEDQDSIFRYTVWVELVFGFFAAFAVYAFHILRIYAIWDKEWRAALLVAVVGFGIACTGLVSFTSPPFPFCPTHSSKPLYDIPILLYVCGIRRASTEFHVINTLSEVVRYLLVALPSALAAEILMLVLTIIKTRQMQQIASGVPIRMRLSHLLLRNGSVYFIVLTTTDTLILCSRSLAWSFSPVVYLIDSISTIMVTRFILSLRSMDLPETNVPGEITTSTAGNFWRAGLQLTDQVKSLDVLGNIGSPLDYAEINEPESNGDDTSFDNDPLAPTPTTTILHVA</sequence>
<feature type="compositionally biased region" description="Acidic residues" evidence="1">
    <location>
        <begin position="318"/>
        <end position="331"/>
    </location>
</feature>
<dbReference type="AlphaFoldDB" id="A0AAD5YEF1"/>
<gene>
    <name evidence="4" type="ORF">NLI96_g10212</name>
</gene>
<keyword evidence="5" id="KW-1185">Reference proteome</keyword>
<feature type="compositionally biased region" description="Polar residues" evidence="1">
    <location>
        <begin position="339"/>
        <end position="348"/>
    </location>
</feature>
<organism evidence="4 5">
    <name type="scientific">Meripilus lineatus</name>
    <dbReference type="NCBI Taxonomy" id="2056292"/>
    <lineage>
        <taxon>Eukaryota</taxon>
        <taxon>Fungi</taxon>
        <taxon>Dikarya</taxon>
        <taxon>Basidiomycota</taxon>
        <taxon>Agaricomycotina</taxon>
        <taxon>Agaricomycetes</taxon>
        <taxon>Polyporales</taxon>
        <taxon>Meripilaceae</taxon>
        <taxon>Meripilus</taxon>
    </lineage>
</organism>
<feature type="transmembrane region" description="Helical" evidence="2">
    <location>
        <begin position="175"/>
        <end position="196"/>
    </location>
</feature>
<comment type="caution">
    <text evidence="4">The sequence shown here is derived from an EMBL/GenBank/DDBJ whole genome shotgun (WGS) entry which is preliminary data.</text>
</comment>
<evidence type="ECO:0000313" key="5">
    <source>
        <dbReference type="Proteomes" id="UP001212997"/>
    </source>
</evidence>
<evidence type="ECO:0000256" key="1">
    <source>
        <dbReference type="SAM" id="MobiDB-lite"/>
    </source>
</evidence>
<feature type="transmembrane region" description="Helical" evidence="2">
    <location>
        <begin position="249"/>
        <end position="266"/>
    </location>
</feature>
<keyword evidence="2" id="KW-1133">Transmembrane helix</keyword>
<feature type="region of interest" description="Disordered" evidence="1">
    <location>
        <begin position="318"/>
        <end position="348"/>
    </location>
</feature>
<protein>
    <recommendedName>
        <fullName evidence="3">DUF6533 domain-containing protein</fullName>
    </recommendedName>
</protein>
<feature type="transmembrane region" description="Helical" evidence="2">
    <location>
        <begin position="217"/>
        <end position="237"/>
    </location>
</feature>
<evidence type="ECO:0000259" key="3">
    <source>
        <dbReference type="Pfam" id="PF20151"/>
    </source>
</evidence>
<dbReference type="Proteomes" id="UP001212997">
    <property type="component" value="Unassembled WGS sequence"/>
</dbReference>
<feature type="domain" description="DUF6533" evidence="3">
    <location>
        <begin position="5"/>
        <end position="43"/>
    </location>
</feature>
<keyword evidence="2" id="KW-0812">Transmembrane</keyword>
<keyword evidence="2" id="KW-0472">Membrane</keyword>
<dbReference type="Pfam" id="PF20151">
    <property type="entry name" value="DUF6533"/>
    <property type="match status" value="1"/>
</dbReference>
<accession>A0AAD5YEF1</accession>
<feature type="transmembrane region" description="Helical" evidence="2">
    <location>
        <begin position="109"/>
        <end position="128"/>
    </location>
</feature>
<feature type="transmembrane region" description="Helical" evidence="2">
    <location>
        <begin position="75"/>
        <end position="97"/>
    </location>
</feature>
<name>A0AAD5YEF1_9APHY</name>
<reference evidence="4" key="1">
    <citation type="submission" date="2022-07" db="EMBL/GenBank/DDBJ databases">
        <title>Genome Sequence of Physisporinus lineatus.</title>
        <authorList>
            <person name="Buettner E."/>
        </authorList>
    </citation>
    <scope>NUCLEOTIDE SEQUENCE</scope>
    <source>
        <strain evidence="4">VT162</strain>
    </source>
</reference>
<evidence type="ECO:0000313" key="4">
    <source>
        <dbReference type="EMBL" id="KAJ3477807.1"/>
    </source>
</evidence>
<proteinExistence type="predicted"/>
<dbReference type="InterPro" id="IPR045340">
    <property type="entry name" value="DUF6533"/>
</dbReference>
<dbReference type="EMBL" id="JANAWD010000563">
    <property type="protein sequence ID" value="KAJ3477807.1"/>
    <property type="molecule type" value="Genomic_DNA"/>
</dbReference>